<protein>
    <submittedName>
        <fullName evidence="2">Uncharacterized protein</fullName>
    </submittedName>
</protein>
<dbReference type="AlphaFoldDB" id="A0A2M7V5R2"/>
<accession>A0A2M7V5R2</accession>
<feature type="transmembrane region" description="Helical" evidence="1">
    <location>
        <begin position="12"/>
        <end position="35"/>
    </location>
</feature>
<evidence type="ECO:0000313" key="2">
    <source>
        <dbReference type="EMBL" id="PIZ93935.1"/>
    </source>
</evidence>
<sequence length="195" mass="22327">MKKKHKSKYTGVLLLIFIMFVLGASLYFAWVTYFIDDSSNQQYILGESKKNIFNEENVSWNHIHDEITGIQFSYPENFGSKYVTPAEWPPKLKSGTFVYECEEITEEPNILKQTYGKNIQGTYYCISISSEGAAGSVYITYSYTFEYGGKAIEMNFSIQKVQCANYDEPQKSTCKDAQDSFDIDSLVDQIVESIE</sequence>
<comment type="caution">
    <text evidence="2">The sequence shown here is derived from an EMBL/GenBank/DDBJ whole genome shotgun (WGS) entry which is preliminary data.</text>
</comment>
<organism evidence="2 3">
    <name type="scientific">Candidatus Magasanikbacteria bacterium CG_4_10_14_0_2_um_filter_41_31</name>
    <dbReference type="NCBI Taxonomy" id="1974639"/>
    <lineage>
        <taxon>Bacteria</taxon>
        <taxon>Candidatus Magasanikiibacteriota</taxon>
    </lineage>
</organism>
<keyword evidence="1" id="KW-1133">Transmembrane helix</keyword>
<name>A0A2M7V5R2_9BACT</name>
<evidence type="ECO:0000256" key="1">
    <source>
        <dbReference type="SAM" id="Phobius"/>
    </source>
</evidence>
<keyword evidence="1" id="KW-0472">Membrane</keyword>
<gene>
    <name evidence="2" type="ORF">COX83_00620</name>
</gene>
<dbReference type="Proteomes" id="UP000230078">
    <property type="component" value="Unassembled WGS sequence"/>
</dbReference>
<reference evidence="3" key="1">
    <citation type="submission" date="2017-09" db="EMBL/GenBank/DDBJ databases">
        <title>Depth-based differentiation of microbial function through sediment-hosted aquifers and enrichment of novel symbionts in the deep terrestrial subsurface.</title>
        <authorList>
            <person name="Probst A.J."/>
            <person name="Ladd B."/>
            <person name="Jarett J.K."/>
            <person name="Geller-Mcgrath D.E."/>
            <person name="Sieber C.M.K."/>
            <person name="Emerson J.B."/>
            <person name="Anantharaman K."/>
            <person name="Thomas B.C."/>
            <person name="Malmstrom R."/>
            <person name="Stieglmeier M."/>
            <person name="Klingl A."/>
            <person name="Woyke T."/>
            <person name="Ryan C.M."/>
            <person name="Banfield J.F."/>
        </authorList>
    </citation>
    <scope>NUCLEOTIDE SEQUENCE [LARGE SCALE GENOMIC DNA]</scope>
</reference>
<evidence type="ECO:0000313" key="3">
    <source>
        <dbReference type="Proteomes" id="UP000230078"/>
    </source>
</evidence>
<dbReference type="EMBL" id="PFPI01000007">
    <property type="protein sequence ID" value="PIZ93935.1"/>
    <property type="molecule type" value="Genomic_DNA"/>
</dbReference>
<proteinExistence type="predicted"/>
<keyword evidence="1" id="KW-0812">Transmembrane</keyword>